<sequence>MMSWRNQPKPWPQQGWGSVPSRPHQLRLPFVQLSLSNFKLSFLSPTSIFYDFFFTLSYNEDHHFGIFTPPATRDPHHTSRSTFRASIFCDHTHILFSPAAPLFSSLLFRLNFCCKG</sequence>
<protein>
    <submittedName>
        <fullName evidence="1">Uncharacterized protein</fullName>
    </submittedName>
</protein>
<dbReference type="Proteomes" id="UP001229421">
    <property type="component" value="Unassembled WGS sequence"/>
</dbReference>
<name>A0AAD8JZS2_TARER</name>
<proteinExistence type="predicted"/>
<evidence type="ECO:0000313" key="2">
    <source>
        <dbReference type="Proteomes" id="UP001229421"/>
    </source>
</evidence>
<keyword evidence="2" id="KW-1185">Reference proteome</keyword>
<comment type="caution">
    <text evidence="1">The sequence shown here is derived from an EMBL/GenBank/DDBJ whole genome shotgun (WGS) entry which is preliminary data.</text>
</comment>
<dbReference type="EMBL" id="JAUHHV010000009">
    <property type="protein sequence ID" value="KAK1412949.1"/>
    <property type="molecule type" value="Genomic_DNA"/>
</dbReference>
<accession>A0AAD8JZS2</accession>
<gene>
    <name evidence="1" type="ORF">QVD17_34581</name>
</gene>
<organism evidence="1 2">
    <name type="scientific">Tagetes erecta</name>
    <name type="common">African marigold</name>
    <dbReference type="NCBI Taxonomy" id="13708"/>
    <lineage>
        <taxon>Eukaryota</taxon>
        <taxon>Viridiplantae</taxon>
        <taxon>Streptophyta</taxon>
        <taxon>Embryophyta</taxon>
        <taxon>Tracheophyta</taxon>
        <taxon>Spermatophyta</taxon>
        <taxon>Magnoliopsida</taxon>
        <taxon>eudicotyledons</taxon>
        <taxon>Gunneridae</taxon>
        <taxon>Pentapetalae</taxon>
        <taxon>asterids</taxon>
        <taxon>campanulids</taxon>
        <taxon>Asterales</taxon>
        <taxon>Asteraceae</taxon>
        <taxon>Asteroideae</taxon>
        <taxon>Heliantheae alliance</taxon>
        <taxon>Tageteae</taxon>
        <taxon>Tagetes</taxon>
    </lineage>
</organism>
<reference evidence="1" key="1">
    <citation type="journal article" date="2023" name="bioRxiv">
        <title>Improved chromosome-level genome assembly for marigold (Tagetes erecta).</title>
        <authorList>
            <person name="Jiang F."/>
            <person name="Yuan L."/>
            <person name="Wang S."/>
            <person name="Wang H."/>
            <person name="Xu D."/>
            <person name="Wang A."/>
            <person name="Fan W."/>
        </authorList>
    </citation>
    <scope>NUCLEOTIDE SEQUENCE</scope>
    <source>
        <strain evidence="1">WSJ</strain>
        <tissue evidence="1">Leaf</tissue>
    </source>
</reference>
<dbReference type="AlphaFoldDB" id="A0AAD8JZS2"/>
<evidence type="ECO:0000313" key="1">
    <source>
        <dbReference type="EMBL" id="KAK1412949.1"/>
    </source>
</evidence>